<feature type="region of interest" description="Disordered" evidence="1">
    <location>
        <begin position="360"/>
        <end position="381"/>
    </location>
</feature>
<protein>
    <submittedName>
        <fullName evidence="2">Uncharacterized protein</fullName>
    </submittedName>
</protein>
<evidence type="ECO:0000256" key="1">
    <source>
        <dbReference type="SAM" id="MobiDB-lite"/>
    </source>
</evidence>
<evidence type="ECO:0000313" key="3">
    <source>
        <dbReference type="Proteomes" id="UP000001880"/>
    </source>
</evidence>
<name>D0LMX1_HALO1</name>
<dbReference type="AlphaFoldDB" id="D0LMX1"/>
<organism evidence="2 3">
    <name type="scientific">Haliangium ochraceum (strain DSM 14365 / JCM 11303 / SMP-2)</name>
    <dbReference type="NCBI Taxonomy" id="502025"/>
    <lineage>
        <taxon>Bacteria</taxon>
        <taxon>Pseudomonadati</taxon>
        <taxon>Myxococcota</taxon>
        <taxon>Polyangia</taxon>
        <taxon>Haliangiales</taxon>
        <taxon>Kofleriaceae</taxon>
        <taxon>Haliangium</taxon>
    </lineage>
</organism>
<keyword evidence="3" id="KW-1185">Reference proteome</keyword>
<dbReference type="EMBL" id="CP001804">
    <property type="protein sequence ID" value="ACY13342.1"/>
    <property type="molecule type" value="Genomic_DNA"/>
</dbReference>
<dbReference type="STRING" id="502025.Hoch_0714"/>
<sequence length="879" mass="97946">MTTPQISEADIRATYRFLAHEDRGVTELRIIGTKRGDVRIGYFSSEDAFARACLEANGTGQVYVGIQPRPEKFLTQSDNRLRRLKRGARDSRIEHITSVVIDIDPVRAKNTASTDEELGRAVACGDRISDWVAGEGCARPVRNMSGNGCQLWFAVPPIALTAENRDEMRDRLKAFEAGIRERFQGDGVAIDSIYNFSRIIKVIGSLSIKGEPTAERPHRLSRSLDAFERHEDAALLEMITTMRLPEKPSASAAGTPVGSDAESITIAPTLSPRLQGLLSTKTRIRGLFEGRGKTAIGSNGQPLDTSSSGYDYSLALKLALLGAKEPSELATALWHRPDGHARAKGEGYIQRTVARALEVARADRKQPPPPQASSGDERLPEIQVNGRQVIDVIDDAWSAIRAANEPPVVFLRRSTLVRLQALDEPPTIEEMDKGVSYGHLCRVARWVQVYENRMGHASPRADVARDVVINPDPKLPRLESIVMTPVFDAKGGLLTEPGYHRSARLWYHKAEDFDVPEVPAEPSLDDVMAARSLLINDLFFDFPFVGEADQAHAIAALLLPFARRLIDGCTPLHLLKAPIWGTGKSLLGQILVRFAMMGKKPAVVPLAKQEDEVRKGITAALKAGHPVVQLDNVESLESENLARVLTTPVWRDRNLGESRMIDVPNRVMWIATGNNPLVTKEIARRILLIELQPRNEQPWLRARSSFKHQDLLAWVEEHRGELIWACLVLIQAWVAAGRPRSKHTLGSFEEWASVMGGILENAEIYGFLGNLPRLYSEANEEGEEWQAFVEAWWARFQAQPVLVQELVELVLDQKLLTQVVLDERSQRAQRAQLGRALAKVRNRIIDGRQIHATWDAKVKRRIYKLVPLEVQRELPLASA</sequence>
<gene>
    <name evidence="2" type="ordered locus">Hoch_0714</name>
</gene>
<accession>D0LMX1</accession>
<dbReference type="Proteomes" id="UP000001880">
    <property type="component" value="Chromosome"/>
</dbReference>
<dbReference type="eggNOG" id="COG4643">
    <property type="taxonomic scope" value="Bacteria"/>
</dbReference>
<dbReference type="eggNOG" id="COG1793">
    <property type="taxonomic scope" value="Bacteria"/>
</dbReference>
<evidence type="ECO:0000313" key="2">
    <source>
        <dbReference type="EMBL" id="ACY13342.1"/>
    </source>
</evidence>
<proteinExistence type="predicted"/>
<dbReference type="RefSeq" id="WP_012825969.1">
    <property type="nucleotide sequence ID" value="NC_013440.1"/>
</dbReference>
<reference evidence="2 3" key="1">
    <citation type="journal article" date="2010" name="Stand. Genomic Sci.">
        <title>Complete genome sequence of Haliangium ochraceum type strain (SMP-2).</title>
        <authorList>
            <consortium name="US DOE Joint Genome Institute (JGI-PGF)"/>
            <person name="Ivanova N."/>
            <person name="Daum C."/>
            <person name="Lang E."/>
            <person name="Abt B."/>
            <person name="Kopitz M."/>
            <person name="Saunders E."/>
            <person name="Lapidus A."/>
            <person name="Lucas S."/>
            <person name="Glavina Del Rio T."/>
            <person name="Nolan M."/>
            <person name="Tice H."/>
            <person name="Copeland A."/>
            <person name="Cheng J.F."/>
            <person name="Chen F."/>
            <person name="Bruce D."/>
            <person name="Goodwin L."/>
            <person name="Pitluck S."/>
            <person name="Mavromatis K."/>
            <person name="Pati A."/>
            <person name="Mikhailova N."/>
            <person name="Chen A."/>
            <person name="Palaniappan K."/>
            <person name="Land M."/>
            <person name="Hauser L."/>
            <person name="Chang Y.J."/>
            <person name="Jeffries C.D."/>
            <person name="Detter J.C."/>
            <person name="Brettin T."/>
            <person name="Rohde M."/>
            <person name="Goker M."/>
            <person name="Bristow J."/>
            <person name="Markowitz V."/>
            <person name="Eisen J.A."/>
            <person name="Hugenholtz P."/>
            <person name="Kyrpides N.C."/>
            <person name="Klenk H.P."/>
        </authorList>
    </citation>
    <scope>NUCLEOTIDE SEQUENCE [LARGE SCALE GENOMIC DNA]</scope>
    <source>
        <strain evidence="3">DSM 14365 / CIP 107738 / JCM 11303 / AJ 13395 / SMP-2</strain>
    </source>
</reference>
<dbReference type="KEGG" id="hoh:Hoch_0714"/>
<dbReference type="HOGENOM" id="CLU_327278_0_0_7"/>